<evidence type="ECO:0000256" key="1">
    <source>
        <dbReference type="SAM" id="MobiDB-lite"/>
    </source>
</evidence>
<reference evidence="3 4" key="1">
    <citation type="submission" date="2020-03" db="EMBL/GenBank/DDBJ databases">
        <authorList>
            <person name="Wang L."/>
            <person name="He N."/>
            <person name="Li Y."/>
            <person name="Fang Y."/>
            <person name="Zhang F."/>
        </authorList>
    </citation>
    <scope>NUCLEOTIDE SEQUENCE [LARGE SCALE GENOMIC DNA]</scope>
    <source>
        <strain evidence="4">hsmgli-8</strain>
    </source>
</reference>
<dbReference type="RefSeq" id="WP_168084281.1">
    <property type="nucleotide sequence ID" value="NZ_JAAVJI010000006.1"/>
</dbReference>
<organism evidence="3 4">
    <name type="scientific">Pseudomonas quercus</name>
    <dbReference type="NCBI Taxonomy" id="2722792"/>
    <lineage>
        <taxon>Bacteria</taxon>
        <taxon>Pseudomonadati</taxon>
        <taxon>Pseudomonadota</taxon>
        <taxon>Gammaproteobacteria</taxon>
        <taxon>Pseudomonadales</taxon>
        <taxon>Pseudomonadaceae</taxon>
        <taxon>Pseudomonas</taxon>
    </lineage>
</organism>
<keyword evidence="4" id="KW-1185">Reference proteome</keyword>
<evidence type="ECO:0000313" key="4">
    <source>
        <dbReference type="Proteomes" id="UP000746535"/>
    </source>
</evidence>
<evidence type="ECO:0000313" key="3">
    <source>
        <dbReference type="EMBL" id="NJP01708.1"/>
    </source>
</evidence>
<accession>A0ABX0YE67</accession>
<gene>
    <name evidence="3" type="ORF">HBH25_12715</name>
</gene>
<comment type="caution">
    <text evidence="3">The sequence shown here is derived from an EMBL/GenBank/DDBJ whole genome shotgun (WGS) entry which is preliminary data.</text>
</comment>
<feature type="chain" id="PRO_5045657333" evidence="2">
    <location>
        <begin position="21"/>
        <end position="242"/>
    </location>
</feature>
<dbReference type="Pfam" id="PF06693">
    <property type="entry name" value="DUF1190"/>
    <property type="match status" value="1"/>
</dbReference>
<feature type="region of interest" description="Disordered" evidence="1">
    <location>
        <begin position="173"/>
        <end position="194"/>
    </location>
</feature>
<dbReference type="Proteomes" id="UP000746535">
    <property type="component" value="Unassembled WGS sequence"/>
</dbReference>
<dbReference type="EMBL" id="JAAVJI010000006">
    <property type="protein sequence ID" value="NJP01708.1"/>
    <property type="molecule type" value="Genomic_DNA"/>
</dbReference>
<feature type="signal peptide" evidence="2">
    <location>
        <begin position="1"/>
        <end position="20"/>
    </location>
</feature>
<sequence>MRPRSSVHLVLAGTLPLALAACGQHDDSVAYSAKTTYKTVQECADAKVPVDVCSDAYMQALADHRRIAPTYDDQASCDADFVEGYCQATSDGKFMPKLGGFELAVSGRVPKADYEQAQAQAQSSGFNTSGLLTGLLIGHMLSGGGNRYYSQPVYDTRDSRGRYGSSTLSRQIEDGKTFGRSTQARTSGTGSYNAATLGRSLGNGSGARSGVGAAISRGGFGQQATARGGWGGRSSGGFSSGG</sequence>
<protein>
    <submittedName>
        <fullName evidence="3">DUF1190 domain-containing protein</fullName>
    </submittedName>
</protein>
<feature type="compositionally biased region" description="Gly residues" evidence="1">
    <location>
        <begin position="228"/>
        <end position="242"/>
    </location>
</feature>
<feature type="compositionally biased region" description="Polar residues" evidence="1">
    <location>
        <begin position="179"/>
        <end position="194"/>
    </location>
</feature>
<proteinExistence type="predicted"/>
<dbReference type="InterPro" id="IPR009576">
    <property type="entry name" value="Biofilm_formation_YgiB"/>
</dbReference>
<keyword evidence="2" id="KW-0732">Signal</keyword>
<feature type="region of interest" description="Disordered" evidence="1">
    <location>
        <begin position="221"/>
        <end position="242"/>
    </location>
</feature>
<evidence type="ECO:0000256" key="2">
    <source>
        <dbReference type="SAM" id="SignalP"/>
    </source>
</evidence>
<name>A0ABX0YE67_9PSED</name>
<dbReference type="PROSITE" id="PS51257">
    <property type="entry name" value="PROKAR_LIPOPROTEIN"/>
    <property type="match status" value="1"/>
</dbReference>